<dbReference type="PANTHER" id="PTHR15327">
    <property type="entry name" value="MICROFIBRIL-ASSOCIATED PROTEIN"/>
    <property type="match status" value="1"/>
</dbReference>
<dbReference type="Proteomes" id="UP000242146">
    <property type="component" value="Unassembled WGS sequence"/>
</dbReference>
<feature type="region of interest" description="Disordered" evidence="1">
    <location>
        <begin position="1"/>
        <end position="217"/>
    </location>
</feature>
<dbReference type="STRING" id="101127.A0A1X2G5N3"/>
<feature type="compositionally biased region" description="Polar residues" evidence="1">
    <location>
        <begin position="54"/>
        <end position="63"/>
    </location>
</feature>
<dbReference type="OrthoDB" id="1111734at2759"/>
<feature type="compositionally biased region" description="Acidic residues" evidence="1">
    <location>
        <begin position="138"/>
        <end position="167"/>
    </location>
</feature>
<protein>
    <recommendedName>
        <fullName evidence="2">Micro-fibrillar-associated protein 1 C-terminal domain-containing protein</fullName>
    </recommendedName>
</protein>
<feature type="compositionally biased region" description="Low complexity" evidence="1">
    <location>
        <begin position="43"/>
        <end position="53"/>
    </location>
</feature>
<feature type="domain" description="Micro-fibrillar-associated protein 1 C-terminal" evidence="2">
    <location>
        <begin position="163"/>
        <end position="375"/>
    </location>
</feature>
<name>A0A1X2G5N3_9FUNG</name>
<feature type="compositionally biased region" description="Basic and acidic residues" evidence="1">
    <location>
        <begin position="193"/>
        <end position="210"/>
    </location>
</feature>
<dbReference type="EMBL" id="MCGT01000041">
    <property type="protein sequence ID" value="ORX45704.1"/>
    <property type="molecule type" value="Genomic_DNA"/>
</dbReference>
<evidence type="ECO:0000313" key="3">
    <source>
        <dbReference type="EMBL" id="ORX45704.1"/>
    </source>
</evidence>
<feature type="compositionally biased region" description="Polar residues" evidence="1">
    <location>
        <begin position="1"/>
        <end position="14"/>
    </location>
</feature>
<organism evidence="3 4">
    <name type="scientific">Hesseltinella vesiculosa</name>
    <dbReference type="NCBI Taxonomy" id="101127"/>
    <lineage>
        <taxon>Eukaryota</taxon>
        <taxon>Fungi</taxon>
        <taxon>Fungi incertae sedis</taxon>
        <taxon>Mucoromycota</taxon>
        <taxon>Mucoromycotina</taxon>
        <taxon>Mucoromycetes</taxon>
        <taxon>Mucorales</taxon>
        <taxon>Cunninghamellaceae</taxon>
        <taxon>Hesseltinella</taxon>
    </lineage>
</organism>
<feature type="compositionally biased region" description="Acidic residues" evidence="1">
    <location>
        <begin position="107"/>
        <end position="118"/>
    </location>
</feature>
<sequence length="449" mass="53911">MSHRPGQQRQQRPTAQAKRYRAGAPKDYVSDSSDSSEDEAPLQQQKKQAASSSHRTQPASVQIAQKDVKTGIQQEAVSEQVMATDRRMQRLQMAQQRAKAQRKQSSDDEEDEDEQDDEQLARDRQRMKQRALQRAQEEEMTNDALEESEDGESSSEYETDSDDSEEQDTLRSMPKPMFIPKNHRATVLQQEQQKLEEEDREKRLAEELESQRLQSHQLLEEELKKEHIKPVDLEVEEDVDDTDGLDEQAEFEAWKVRELLRIKRDRERRIAQEKEQEELERRREMPEEERLKEDMEHAAKTREKDKGEFTFMQKYYHKGAFYQDMAGKEEIFQRDYSAPTMNDVRKREILPEIMQVKNFGLAGRTKYTHLKDQDTTDRSSPWAQPPSKRSKHHGFSDRDRDRDYEHGRERDRDRQYERERDRDHDRHHERDRDHHYDRERGRDRYRRRD</sequence>
<feature type="region of interest" description="Disordered" evidence="1">
    <location>
        <begin position="270"/>
        <end position="305"/>
    </location>
</feature>
<reference evidence="3 4" key="1">
    <citation type="submission" date="2016-07" db="EMBL/GenBank/DDBJ databases">
        <title>Pervasive Adenine N6-methylation of Active Genes in Fungi.</title>
        <authorList>
            <consortium name="DOE Joint Genome Institute"/>
            <person name="Mondo S.J."/>
            <person name="Dannebaum R.O."/>
            <person name="Kuo R.C."/>
            <person name="Labutti K."/>
            <person name="Haridas S."/>
            <person name="Kuo A."/>
            <person name="Salamov A."/>
            <person name="Ahrendt S.R."/>
            <person name="Lipzen A."/>
            <person name="Sullivan W."/>
            <person name="Andreopoulos W.B."/>
            <person name="Clum A."/>
            <person name="Lindquist E."/>
            <person name="Daum C."/>
            <person name="Ramamoorthy G.K."/>
            <person name="Gryganskyi A."/>
            <person name="Culley D."/>
            <person name="Magnuson J.K."/>
            <person name="James T.Y."/>
            <person name="O'Malley M.A."/>
            <person name="Stajich J.E."/>
            <person name="Spatafora J.W."/>
            <person name="Visel A."/>
            <person name="Grigoriev I.V."/>
        </authorList>
    </citation>
    <scope>NUCLEOTIDE SEQUENCE [LARGE SCALE GENOMIC DNA]</scope>
    <source>
        <strain evidence="3 4">NRRL 3301</strain>
    </source>
</reference>
<dbReference type="AlphaFoldDB" id="A0A1X2G5N3"/>
<evidence type="ECO:0000256" key="1">
    <source>
        <dbReference type="SAM" id="MobiDB-lite"/>
    </source>
</evidence>
<proteinExistence type="predicted"/>
<keyword evidence="4" id="KW-1185">Reference proteome</keyword>
<dbReference type="Pfam" id="PF06991">
    <property type="entry name" value="MFAP1"/>
    <property type="match status" value="1"/>
</dbReference>
<gene>
    <name evidence="3" type="ORF">DM01DRAFT_1339930</name>
</gene>
<dbReference type="InterPro" id="IPR033194">
    <property type="entry name" value="MFAP1"/>
</dbReference>
<evidence type="ECO:0000259" key="2">
    <source>
        <dbReference type="Pfam" id="PF06991"/>
    </source>
</evidence>
<feature type="compositionally biased region" description="Basic and acidic residues" evidence="1">
    <location>
        <begin position="394"/>
        <end position="442"/>
    </location>
</feature>
<feature type="region of interest" description="Disordered" evidence="1">
    <location>
        <begin position="355"/>
        <end position="449"/>
    </location>
</feature>
<comment type="caution">
    <text evidence="3">The sequence shown here is derived from an EMBL/GenBank/DDBJ whole genome shotgun (WGS) entry which is preliminary data.</text>
</comment>
<evidence type="ECO:0000313" key="4">
    <source>
        <dbReference type="Proteomes" id="UP000242146"/>
    </source>
</evidence>
<dbReference type="InterPro" id="IPR009730">
    <property type="entry name" value="MFAP1_C"/>
</dbReference>
<accession>A0A1X2G5N3</accession>